<sequence length="99" mass="10955">MSDADSNSRFLRLTEDVPAPPTLANLTRKYGVSGSDDMEIELFDGFGMKQRVSLAPFAELDPDTYIKIMFLSAPAEREFPELEPGAVLLKEYLVAGPDE</sequence>
<dbReference type="Proteomes" id="UP000733379">
    <property type="component" value="Unassembled WGS sequence"/>
</dbReference>
<keyword evidence="2" id="KW-1185">Reference proteome</keyword>
<accession>A0ABS6B0U1</accession>
<name>A0ABS6B0U1_9NOCA</name>
<organism evidence="1 2">
    <name type="scientific">Nocardia albiluteola</name>
    <dbReference type="NCBI Taxonomy" id="2842303"/>
    <lineage>
        <taxon>Bacteria</taxon>
        <taxon>Bacillati</taxon>
        <taxon>Actinomycetota</taxon>
        <taxon>Actinomycetes</taxon>
        <taxon>Mycobacteriales</taxon>
        <taxon>Nocardiaceae</taxon>
        <taxon>Nocardia</taxon>
    </lineage>
</organism>
<reference evidence="1 2" key="1">
    <citation type="submission" date="2021-06" db="EMBL/GenBank/DDBJ databases">
        <title>Actinomycetes sequencing.</title>
        <authorList>
            <person name="Shan Q."/>
        </authorList>
    </citation>
    <scope>NUCLEOTIDE SEQUENCE [LARGE SCALE GENOMIC DNA]</scope>
    <source>
        <strain evidence="1 2">NEAU-G5</strain>
    </source>
</reference>
<evidence type="ECO:0000313" key="2">
    <source>
        <dbReference type="Proteomes" id="UP000733379"/>
    </source>
</evidence>
<evidence type="ECO:0000313" key="1">
    <source>
        <dbReference type="EMBL" id="MBU3063056.1"/>
    </source>
</evidence>
<proteinExistence type="predicted"/>
<comment type="caution">
    <text evidence="1">The sequence shown here is derived from an EMBL/GenBank/DDBJ whole genome shotgun (WGS) entry which is preliminary data.</text>
</comment>
<gene>
    <name evidence="1" type="ORF">KO481_16170</name>
</gene>
<dbReference type="RefSeq" id="WP_215917983.1">
    <property type="nucleotide sequence ID" value="NZ_JAHKNI010000005.1"/>
</dbReference>
<dbReference type="EMBL" id="JAHKNI010000005">
    <property type="protein sequence ID" value="MBU3063056.1"/>
    <property type="molecule type" value="Genomic_DNA"/>
</dbReference>
<protein>
    <submittedName>
        <fullName evidence="1">Uncharacterized protein</fullName>
    </submittedName>
</protein>